<name>A0A8I6XLT2_HORVV</name>
<evidence type="ECO:0000256" key="1">
    <source>
        <dbReference type="SAM" id="MobiDB-lite"/>
    </source>
</evidence>
<feature type="region of interest" description="Disordered" evidence="1">
    <location>
        <begin position="160"/>
        <end position="180"/>
    </location>
</feature>
<feature type="domain" description="Phytocyanin" evidence="3">
    <location>
        <begin position="29"/>
        <end position="133"/>
    </location>
</feature>
<dbReference type="InterPro" id="IPR003245">
    <property type="entry name" value="Phytocyanin_dom"/>
</dbReference>
<dbReference type="SUPFAM" id="SSF49503">
    <property type="entry name" value="Cupredoxins"/>
    <property type="match status" value="1"/>
</dbReference>
<feature type="signal peptide" evidence="2">
    <location>
        <begin position="1"/>
        <end position="27"/>
    </location>
</feature>
<dbReference type="KEGG" id="hvg:123447533"/>
<keyword evidence="2" id="KW-0732">Signal</keyword>
<gene>
    <name evidence="4" type="primary">LOC123447533</name>
</gene>
<feature type="compositionally biased region" description="Low complexity" evidence="1">
    <location>
        <begin position="160"/>
        <end position="169"/>
    </location>
</feature>
<reference evidence="4" key="3">
    <citation type="submission" date="2022-01" db="UniProtKB">
        <authorList>
            <consortium name="EnsemblPlants"/>
        </authorList>
    </citation>
    <scope>IDENTIFICATION</scope>
    <source>
        <strain evidence="4">subsp. vulgare</strain>
    </source>
</reference>
<dbReference type="Pfam" id="PF02298">
    <property type="entry name" value="Cu_bind_like"/>
    <property type="match status" value="1"/>
</dbReference>
<evidence type="ECO:0000259" key="3">
    <source>
        <dbReference type="PROSITE" id="PS51485"/>
    </source>
</evidence>
<dbReference type="PANTHER" id="PTHR33021">
    <property type="entry name" value="BLUE COPPER PROTEIN"/>
    <property type="match status" value="1"/>
</dbReference>
<dbReference type="EnsemblPlants" id="HORVU.MOREX.r3.4HG0416550.1">
    <property type="protein sequence ID" value="HORVU.MOREX.r3.4HG0416550.1.CDS1"/>
    <property type="gene ID" value="HORVU.MOREX.r3.4HG0416550"/>
</dbReference>
<feature type="chain" id="PRO_5035251574" description="Phytocyanin domain-containing protein" evidence="2">
    <location>
        <begin position="28"/>
        <end position="200"/>
    </location>
</feature>
<evidence type="ECO:0000313" key="4">
    <source>
        <dbReference type="EnsemblPlants" id="HORVU.MOREX.r3.4HG0416550.1.CDS1"/>
    </source>
</evidence>
<dbReference type="Gramene" id="HORVU.MOREX.r2.4HG0347290.1">
    <property type="protein sequence ID" value="HORVU.MOREX.r2.4HG0347290.1.CDS.1"/>
    <property type="gene ID" value="HORVU.MOREX.r2.4HG0347290"/>
</dbReference>
<dbReference type="InterPro" id="IPR008972">
    <property type="entry name" value="Cupredoxin"/>
</dbReference>
<dbReference type="Gramene" id="HORVU.MOREX.r3.4HG0416550.1">
    <property type="protein sequence ID" value="HORVU.MOREX.r3.4HG0416550.1.CDS1"/>
    <property type="gene ID" value="HORVU.MOREX.r3.4HG0416550"/>
</dbReference>
<protein>
    <recommendedName>
        <fullName evidence="3">Phytocyanin domain-containing protein</fullName>
    </recommendedName>
</protein>
<dbReference type="RefSeq" id="XP_044980076.1">
    <property type="nucleotide sequence ID" value="XM_045124141.1"/>
</dbReference>
<reference evidence="5" key="1">
    <citation type="journal article" date="2012" name="Nature">
        <title>A physical, genetic and functional sequence assembly of the barley genome.</title>
        <authorList>
            <consortium name="The International Barley Genome Sequencing Consortium"/>
            <person name="Mayer K.F."/>
            <person name="Waugh R."/>
            <person name="Brown J.W."/>
            <person name="Schulman A."/>
            <person name="Langridge P."/>
            <person name="Platzer M."/>
            <person name="Fincher G.B."/>
            <person name="Muehlbauer G.J."/>
            <person name="Sato K."/>
            <person name="Close T.J."/>
            <person name="Wise R.P."/>
            <person name="Stein N."/>
        </authorList>
    </citation>
    <scope>NUCLEOTIDE SEQUENCE [LARGE SCALE GENOMIC DNA]</scope>
    <source>
        <strain evidence="5">cv. Morex</strain>
    </source>
</reference>
<dbReference type="GO" id="GO:0009055">
    <property type="term" value="F:electron transfer activity"/>
    <property type="evidence" value="ECO:0007669"/>
    <property type="project" value="InterPro"/>
</dbReference>
<dbReference type="GeneID" id="123447533"/>
<organism evidence="4 5">
    <name type="scientific">Hordeum vulgare subsp. vulgare</name>
    <name type="common">Domesticated barley</name>
    <dbReference type="NCBI Taxonomy" id="112509"/>
    <lineage>
        <taxon>Eukaryota</taxon>
        <taxon>Viridiplantae</taxon>
        <taxon>Streptophyta</taxon>
        <taxon>Embryophyta</taxon>
        <taxon>Tracheophyta</taxon>
        <taxon>Spermatophyta</taxon>
        <taxon>Magnoliopsida</taxon>
        <taxon>Liliopsida</taxon>
        <taxon>Poales</taxon>
        <taxon>Poaceae</taxon>
        <taxon>BOP clade</taxon>
        <taxon>Pooideae</taxon>
        <taxon>Triticodae</taxon>
        <taxon>Triticeae</taxon>
        <taxon>Hordeinae</taxon>
        <taxon>Hordeum</taxon>
    </lineage>
</organism>
<proteinExistence type="predicted"/>
<dbReference type="OMA" id="VYTYWSK"/>
<dbReference type="PROSITE" id="PS51485">
    <property type="entry name" value="PHYTOCYANIN"/>
    <property type="match status" value="1"/>
</dbReference>
<dbReference type="AlphaFoldDB" id="A0A8I6XLT2"/>
<sequence>MGMPTLLLLLAALLLLLMSMSMSGCSAAATYKVGGLDAWGAPPSTKPDVYIRWAKSVPVKLGDAVFFLYPPSQDSAVQVTAKAFAACDVSDPLLKLHDGNSLFNLTKPGRVYFTSDAPGRCRKGQKLSLDVPAADGKLLKPSADDEAALKALASLPPAAAPTEALPSLSPDDDDDSGSVPRRAGSIALAAALSLAAALML</sequence>
<dbReference type="OrthoDB" id="782862at2759"/>
<dbReference type="Proteomes" id="UP000011116">
    <property type="component" value="Chromosome 4H"/>
</dbReference>
<reference evidence="4" key="2">
    <citation type="submission" date="2020-10" db="EMBL/GenBank/DDBJ databases">
        <authorList>
            <person name="Scholz U."/>
            <person name="Mascher M."/>
            <person name="Fiebig A."/>
        </authorList>
    </citation>
    <scope>NUCLEOTIDE SEQUENCE [LARGE SCALE GENOMIC DNA]</scope>
    <source>
        <strain evidence="4">cv. Morex</strain>
    </source>
</reference>
<dbReference type="Gene3D" id="2.60.40.420">
    <property type="entry name" value="Cupredoxins - blue copper proteins"/>
    <property type="match status" value="1"/>
</dbReference>
<evidence type="ECO:0000256" key="2">
    <source>
        <dbReference type="SAM" id="SignalP"/>
    </source>
</evidence>
<dbReference type="GO" id="GO:0005886">
    <property type="term" value="C:plasma membrane"/>
    <property type="evidence" value="ECO:0000318"/>
    <property type="project" value="GO_Central"/>
</dbReference>
<dbReference type="PANTHER" id="PTHR33021:SF44">
    <property type="entry name" value="EARLY NODULIN-LIKE PROTEIN 8"/>
    <property type="match status" value="1"/>
</dbReference>
<evidence type="ECO:0000313" key="5">
    <source>
        <dbReference type="Proteomes" id="UP000011116"/>
    </source>
</evidence>
<dbReference type="SMR" id="A0A8I6XLT2"/>
<dbReference type="InterPro" id="IPR039391">
    <property type="entry name" value="Phytocyanin-like"/>
</dbReference>
<accession>A0A8I6XLT2</accession>
<keyword evidence="5" id="KW-1185">Reference proteome</keyword>